<name>A0ABP4DSU5_9ACTN</name>
<sequence>MPRRARLDPHRAGPGPGAPCDDGAGAGARYAPPMTVVPETSAGSWRVMRQDDNGNRFLVAAGLLRAEADALAATFEARGHKQLYWVEADRPGHPPGTP</sequence>
<dbReference type="EMBL" id="BAAALF010000375">
    <property type="protein sequence ID" value="GAA1070111.1"/>
    <property type="molecule type" value="Genomic_DNA"/>
</dbReference>
<feature type="region of interest" description="Disordered" evidence="1">
    <location>
        <begin position="1"/>
        <end position="33"/>
    </location>
</feature>
<evidence type="ECO:0000313" key="2">
    <source>
        <dbReference type="EMBL" id="GAA1070111.1"/>
    </source>
</evidence>
<comment type="caution">
    <text evidence="2">The sequence shown here is derived from an EMBL/GenBank/DDBJ whole genome shotgun (WGS) entry which is preliminary data.</text>
</comment>
<proteinExistence type="predicted"/>
<dbReference type="Proteomes" id="UP001500037">
    <property type="component" value="Unassembled WGS sequence"/>
</dbReference>
<evidence type="ECO:0000313" key="3">
    <source>
        <dbReference type="Proteomes" id="UP001500037"/>
    </source>
</evidence>
<gene>
    <name evidence="2" type="ORF">GCM10009665_78010</name>
</gene>
<evidence type="ECO:0008006" key="4">
    <source>
        <dbReference type="Google" id="ProtNLM"/>
    </source>
</evidence>
<evidence type="ECO:0000256" key="1">
    <source>
        <dbReference type="SAM" id="MobiDB-lite"/>
    </source>
</evidence>
<organism evidence="2 3">
    <name type="scientific">Kitasatospora nipponensis</name>
    <dbReference type="NCBI Taxonomy" id="258049"/>
    <lineage>
        <taxon>Bacteria</taxon>
        <taxon>Bacillati</taxon>
        <taxon>Actinomycetota</taxon>
        <taxon>Actinomycetes</taxon>
        <taxon>Kitasatosporales</taxon>
        <taxon>Streptomycetaceae</taxon>
        <taxon>Kitasatospora</taxon>
    </lineage>
</organism>
<accession>A0ABP4DSU5</accession>
<keyword evidence="3" id="KW-1185">Reference proteome</keyword>
<feature type="compositionally biased region" description="Basic and acidic residues" evidence="1">
    <location>
        <begin position="1"/>
        <end position="11"/>
    </location>
</feature>
<reference evidence="3" key="1">
    <citation type="journal article" date="2019" name="Int. J. Syst. Evol. Microbiol.">
        <title>The Global Catalogue of Microorganisms (GCM) 10K type strain sequencing project: providing services to taxonomists for standard genome sequencing and annotation.</title>
        <authorList>
            <consortium name="The Broad Institute Genomics Platform"/>
            <consortium name="The Broad Institute Genome Sequencing Center for Infectious Disease"/>
            <person name="Wu L."/>
            <person name="Ma J."/>
        </authorList>
    </citation>
    <scope>NUCLEOTIDE SEQUENCE [LARGE SCALE GENOMIC DNA]</scope>
    <source>
        <strain evidence="3">JCM 13004</strain>
    </source>
</reference>
<protein>
    <recommendedName>
        <fullName evidence="4">SPOR domain-containing protein</fullName>
    </recommendedName>
</protein>